<organism evidence="1 2">
    <name type="scientific">Thelephora ganbajun</name>
    <name type="common">Ganba fungus</name>
    <dbReference type="NCBI Taxonomy" id="370292"/>
    <lineage>
        <taxon>Eukaryota</taxon>
        <taxon>Fungi</taxon>
        <taxon>Dikarya</taxon>
        <taxon>Basidiomycota</taxon>
        <taxon>Agaricomycotina</taxon>
        <taxon>Agaricomycetes</taxon>
        <taxon>Thelephorales</taxon>
        <taxon>Thelephoraceae</taxon>
        <taxon>Thelephora</taxon>
    </lineage>
</organism>
<evidence type="ECO:0000313" key="2">
    <source>
        <dbReference type="Proteomes" id="UP000886501"/>
    </source>
</evidence>
<dbReference type="Proteomes" id="UP000886501">
    <property type="component" value="Unassembled WGS sequence"/>
</dbReference>
<sequence>MTLLCGFVRALTVLYIFGLVAAKRSDFGPDLQEQFRVGKLPNVTWTIARQCAVNLPVQRRTNLTLFFWGFESKRGLLTTPAGKTMCHGTSGSVADVFLVHSGPGSSSMVGLLHENGPIRLNADYTASENRYSWDKLADAFWIGQHNTMFGGIQGFTRRPSTPWCDDNGEFASIVHQERGWIYVLFHAAGHLVPALRPVATFLREFTLGNNETGLVTNVNTPALGEGSISNDPKSFARADEASGKSVSGAILYVLVSVVASPFVAFV</sequence>
<gene>
    <name evidence="1" type="ORF">BDM02DRAFT_3187295</name>
</gene>
<proteinExistence type="predicted"/>
<accession>A0ACB6ZFM3</accession>
<reference evidence="1" key="2">
    <citation type="journal article" date="2020" name="Nat. Commun.">
        <title>Large-scale genome sequencing of mycorrhizal fungi provides insights into the early evolution of symbiotic traits.</title>
        <authorList>
            <person name="Miyauchi S."/>
            <person name="Kiss E."/>
            <person name="Kuo A."/>
            <person name="Drula E."/>
            <person name="Kohler A."/>
            <person name="Sanchez-Garcia M."/>
            <person name="Morin E."/>
            <person name="Andreopoulos B."/>
            <person name="Barry K.W."/>
            <person name="Bonito G."/>
            <person name="Buee M."/>
            <person name="Carver A."/>
            <person name="Chen C."/>
            <person name="Cichocki N."/>
            <person name="Clum A."/>
            <person name="Culley D."/>
            <person name="Crous P.W."/>
            <person name="Fauchery L."/>
            <person name="Girlanda M."/>
            <person name="Hayes R.D."/>
            <person name="Keri Z."/>
            <person name="LaButti K."/>
            <person name="Lipzen A."/>
            <person name="Lombard V."/>
            <person name="Magnuson J."/>
            <person name="Maillard F."/>
            <person name="Murat C."/>
            <person name="Nolan M."/>
            <person name="Ohm R.A."/>
            <person name="Pangilinan J."/>
            <person name="Pereira M.F."/>
            <person name="Perotto S."/>
            <person name="Peter M."/>
            <person name="Pfister S."/>
            <person name="Riley R."/>
            <person name="Sitrit Y."/>
            <person name="Stielow J.B."/>
            <person name="Szollosi G."/>
            <person name="Zifcakova L."/>
            <person name="Stursova M."/>
            <person name="Spatafora J.W."/>
            <person name="Tedersoo L."/>
            <person name="Vaario L.M."/>
            <person name="Yamada A."/>
            <person name="Yan M."/>
            <person name="Wang P."/>
            <person name="Xu J."/>
            <person name="Bruns T."/>
            <person name="Baldrian P."/>
            <person name="Vilgalys R."/>
            <person name="Dunand C."/>
            <person name="Henrissat B."/>
            <person name="Grigoriev I.V."/>
            <person name="Hibbett D."/>
            <person name="Nagy L.G."/>
            <person name="Martin F.M."/>
        </authorList>
    </citation>
    <scope>NUCLEOTIDE SEQUENCE</scope>
    <source>
        <strain evidence="1">P2</strain>
    </source>
</reference>
<evidence type="ECO:0000313" key="1">
    <source>
        <dbReference type="EMBL" id="KAF9648225.1"/>
    </source>
</evidence>
<protein>
    <submittedName>
        <fullName evidence="1">Uncharacterized protein</fullName>
    </submittedName>
</protein>
<name>A0ACB6ZFM3_THEGA</name>
<reference evidence="1" key="1">
    <citation type="submission" date="2019-10" db="EMBL/GenBank/DDBJ databases">
        <authorList>
            <consortium name="DOE Joint Genome Institute"/>
            <person name="Kuo A."/>
            <person name="Miyauchi S."/>
            <person name="Kiss E."/>
            <person name="Drula E."/>
            <person name="Kohler A."/>
            <person name="Sanchez-Garcia M."/>
            <person name="Andreopoulos B."/>
            <person name="Barry K.W."/>
            <person name="Bonito G."/>
            <person name="Buee M."/>
            <person name="Carver A."/>
            <person name="Chen C."/>
            <person name="Cichocki N."/>
            <person name="Clum A."/>
            <person name="Culley D."/>
            <person name="Crous P.W."/>
            <person name="Fauchery L."/>
            <person name="Girlanda M."/>
            <person name="Hayes R."/>
            <person name="Keri Z."/>
            <person name="Labutti K."/>
            <person name="Lipzen A."/>
            <person name="Lombard V."/>
            <person name="Magnuson J."/>
            <person name="Maillard F."/>
            <person name="Morin E."/>
            <person name="Murat C."/>
            <person name="Nolan M."/>
            <person name="Ohm R."/>
            <person name="Pangilinan J."/>
            <person name="Pereira M."/>
            <person name="Perotto S."/>
            <person name="Peter M."/>
            <person name="Riley R."/>
            <person name="Sitrit Y."/>
            <person name="Stielow B."/>
            <person name="Szollosi G."/>
            <person name="Zifcakova L."/>
            <person name="Stursova M."/>
            <person name="Spatafora J.W."/>
            <person name="Tedersoo L."/>
            <person name="Vaario L.-M."/>
            <person name="Yamada A."/>
            <person name="Yan M."/>
            <person name="Wang P."/>
            <person name="Xu J."/>
            <person name="Bruns T."/>
            <person name="Baldrian P."/>
            <person name="Vilgalys R."/>
            <person name="Henrissat B."/>
            <person name="Grigoriev I.V."/>
            <person name="Hibbett D."/>
            <person name="Nagy L.G."/>
            <person name="Martin F.M."/>
        </authorList>
    </citation>
    <scope>NUCLEOTIDE SEQUENCE</scope>
    <source>
        <strain evidence="1">P2</strain>
    </source>
</reference>
<keyword evidence="2" id="KW-1185">Reference proteome</keyword>
<comment type="caution">
    <text evidence="1">The sequence shown here is derived from an EMBL/GenBank/DDBJ whole genome shotgun (WGS) entry which is preliminary data.</text>
</comment>
<dbReference type="EMBL" id="MU118017">
    <property type="protein sequence ID" value="KAF9648225.1"/>
    <property type="molecule type" value="Genomic_DNA"/>
</dbReference>